<dbReference type="PANTHER" id="PTHR48111">
    <property type="entry name" value="REGULATOR OF RPOS"/>
    <property type="match status" value="1"/>
</dbReference>
<evidence type="ECO:0000256" key="3">
    <source>
        <dbReference type="ARBA" id="ARBA00023015"/>
    </source>
</evidence>
<gene>
    <name evidence="9" type="ORF">COX41_02745</name>
</gene>
<dbReference type="EMBL" id="PCRK01000063">
    <property type="protein sequence ID" value="PIP19455.1"/>
    <property type="molecule type" value="Genomic_DNA"/>
</dbReference>
<keyword evidence="1 6" id="KW-0597">Phosphoprotein</keyword>
<dbReference type="Gene3D" id="3.30.70.270">
    <property type="match status" value="1"/>
</dbReference>
<dbReference type="GO" id="GO:0006355">
    <property type="term" value="P:regulation of DNA-templated transcription"/>
    <property type="evidence" value="ECO:0007669"/>
    <property type="project" value="TreeGrafter"/>
</dbReference>
<dbReference type="SUPFAM" id="SSF52172">
    <property type="entry name" value="CheY-like"/>
    <property type="match status" value="1"/>
</dbReference>
<dbReference type="CDD" id="cd01949">
    <property type="entry name" value="GGDEF"/>
    <property type="match status" value="1"/>
</dbReference>
<evidence type="ECO:0000256" key="6">
    <source>
        <dbReference type="PROSITE-ProRule" id="PRU00169"/>
    </source>
</evidence>
<keyword evidence="4" id="KW-0238">DNA-binding</keyword>
<dbReference type="InterPro" id="IPR029787">
    <property type="entry name" value="Nucleotide_cyclase"/>
</dbReference>
<dbReference type="Gene3D" id="6.10.250.690">
    <property type="match status" value="1"/>
</dbReference>
<dbReference type="NCBIfam" id="TIGR00254">
    <property type="entry name" value="GGDEF"/>
    <property type="match status" value="1"/>
</dbReference>
<evidence type="ECO:0000259" key="7">
    <source>
        <dbReference type="PROSITE" id="PS50110"/>
    </source>
</evidence>
<dbReference type="InterPro" id="IPR001789">
    <property type="entry name" value="Sig_transdc_resp-reg_receiver"/>
</dbReference>
<dbReference type="PROSITE" id="PS50110">
    <property type="entry name" value="RESPONSE_REGULATORY"/>
    <property type="match status" value="1"/>
</dbReference>
<name>A0A2G9YJP9_9BACT</name>
<feature type="modified residue" description="4-aspartylphosphate" evidence="6">
    <location>
        <position position="53"/>
    </location>
</feature>
<dbReference type="Gene3D" id="3.40.50.2300">
    <property type="match status" value="1"/>
</dbReference>
<dbReference type="SUPFAM" id="SSF55073">
    <property type="entry name" value="Nucleotide cyclase"/>
    <property type="match status" value="1"/>
</dbReference>
<reference evidence="9 10" key="1">
    <citation type="submission" date="2017-09" db="EMBL/GenBank/DDBJ databases">
        <title>Depth-based differentiation of microbial function through sediment-hosted aquifers and enrichment of novel symbionts in the deep terrestrial subsurface.</title>
        <authorList>
            <person name="Probst A.J."/>
            <person name="Ladd B."/>
            <person name="Jarett J.K."/>
            <person name="Geller-Mcgrath D.E."/>
            <person name="Sieber C.M."/>
            <person name="Emerson J.B."/>
            <person name="Anantharaman K."/>
            <person name="Thomas B.C."/>
            <person name="Malmstrom R."/>
            <person name="Stieglmeier M."/>
            <person name="Klingl A."/>
            <person name="Woyke T."/>
            <person name="Ryan C.M."/>
            <person name="Banfield J.F."/>
        </authorList>
    </citation>
    <scope>NUCLEOTIDE SEQUENCE [LARGE SCALE GENOMIC DNA]</scope>
    <source>
        <strain evidence="9">CG23_combo_of_CG06-09_8_20_14_all_41_10</strain>
    </source>
</reference>
<evidence type="ECO:0000313" key="9">
    <source>
        <dbReference type="EMBL" id="PIP19455.1"/>
    </source>
</evidence>
<dbReference type="SMART" id="SM00448">
    <property type="entry name" value="REC"/>
    <property type="match status" value="1"/>
</dbReference>
<evidence type="ECO:0000256" key="4">
    <source>
        <dbReference type="ARBA" id="ARBA00023125"/>
    </source>
</evidence>
<feature type="domain" description="Response regulatory" evidence="7">
    <location>
        <begin position="4"/>
        <end position="120"/>
    </location>
</feature>
<sequence>MAIKILIVDDDPDIRDVLKLTLSEENYEILEAGDGEEALKIVHDNQPDLILLDYKIPKIDGREVCRRIKKDLLLRHLPIIMVTGKGDINDKVNGIDAGADDYVVKPFEPKELLARIRMILRHTERDLEANPLTRLPGNVSILNELSQKIKSKALFAVCYLDLDKFKSYNDKYGFEHGDEVIKETARLLVRSAKGFGNPDDFIGHIGGDDFVIVTTPDKTDNLCQKIILEFESLVPSFYNEKDRKNSFIIAKDREGKEQKVPLLSISIGVVTNEHRKITHVAQIGEIGAELKAYAKSLERSNYVKDQRKAVKPFL</sequence>
<dbReference type="Proteomes" id="UP000231292">
    <property type="component" value="Unassembled WGS sequence"/>
</dbReference>
<dbReference type="AlphaFoldDB" id="A0A2G9YJP9"/>
<dbReference type="GO" id="GO:0000976">
    <property type="term" value="F:transcription cis-regulatory region binding"/>
    <property type="evidence" value="ECO:0007669"/>
    <property type="project" value="TreeGrafter"/>
</dbReference>
<organism evidence="9 10">
    <name type="scientific">Candidatus Sherwoodlollariibacterium unditelluris</name>
    <dbReference type="NCBI Taxonomy" id="1974757"/>
    <lineage>
        <taxon>Bacteria</taxon>
        <taxon>Pseudomonadati</taxon>
        <taxon>Candidatus Omnitrophota</taxon>
        <taxon>Candidatus Sherwoodlollariibacterium</taxon>
    </lineage>
</organism>
<dbReference type="GO" id="GO:0005829">
    <property type="term" value="C:cytosol"/>
    <property type="evidence" value="ECO:0007669"/>
    <property type="project" value="TreeGrafter"/>
</dbReference>
<dbReference type="InterPro" id="IPR000160">
    <property type="entry name" value="GGDEF_dom"/>
</dbReference>
<dbReference type="FunFam" id="3.40.50.2300:FF:000001">
    <property type="entry name" value="DNA-binding response regulator PhoB"/>
    <property type="match status" value="1"/>
</dbReference>
<dbReference type="PANTHER" id="PTHR48111:SF21">
    <property type="entry name" value="DNA-BINDING DUAL MASTER TRANSCRIPTIONAL REGULATOR RPAA"/>
    <property type="match status" value="1"/>
</dbReference>
<dbReference type="InterPro" id="IPR039420">
    <property type="entry name" value="WalR-like"/>
</dbReference>
<accession>A0A2G9YJP9</accession>
<comment type="caution">
    <text evidence="9">The sequence shown here is derived from an EMBL/GenBank/DDBJ whole genome shotgun (WGS) entry which is preliminary data.</text>
</comment>
<evidence type="ECO:0000256" key="5">
    <source>
        <dbReference type="ARBA" id="ARBA00023163"/>
    </source>
</evidence>
<keyword evidence="3" id="KW-0805">Transcription regulation</keyword>
<dbReference type="PROSITE" id="PS50887">
    <property type="entry name" value="GGDEF"/>
    <property type="match status" value="1"/>
</dbReference>
<feature type="domain" description="GGDEF" evidence="8">
    <location>
        <begin position="153"/>
        <end position="307"/>
    </location>
</feature>
<evidence type="ECO:0000256" key="2">
    <source>
        <dbReference type="ARBA" id="ARBA00023012"/>
    </source>
</evidence>
<dbReference type="Pfam" id="PF00990">
    <property type="entry name" value="GGDEF"/>
    <property type="match status" value="1"/>
</dbReference>
<dbReference type="SMART" id="SM00267">
    <property type="entry name" value="GGDEF"/>
    <property type="match status" value="1"/>
</dbReference>
<dbReference type="GO" id="GO:0032993">
    <property type="term" value="C:protein-DNA complex"/>
    <property type="evidence" value="ECO:0007669"/>
    <property type="project" value="TreeGrafter"/>
</dbReference>
<keyword evidence="5" id="KW-0804">Transcription</keyword>
<dbReference type="InterPro" id="IPR043128">
    <property type="entry name" value="Rev_trsase/Diguanyl_cyclase"/>
</dbReference>
<evidence type="ECO:0000313" key="10">
    <source>
        <dbReference type="Proteomes" id="UP000231292"/>
    </source>
</evidence>
<proteinExistence type="predicted"/>
<evidence type="ECO:0000259" key="8">
    <source>
        <dbReference type="PROSITE" id="PS50887"/>
    </source>
</evidence>
<protein>
    <submittedName>
        <fullName evidence="9">Diguanylate cyclase response regulator</fullName>
    </submittedName>
</protein>
<keyword evidence="2" id="KW-0902">Two-component regulatory system</keyword>
<dbReference type="Pfam" id="PF00072">
    <property type="entry name" value="Response_reg"/>
    <property type="match status" value="1"/>
</dbReference>
<evidence type="ECO:0000256" key="1">
    <source>
        <dbReference type="ARBA" id="ARBA00022553"/>
    </source>
</evidence>
<dbReference type="InterPro" id="IPR011006">
    <property type="entry name" value="CheY-like_superfamily"/>
</dbReference>
<dbReference type="GO" id="GO:0000156">
    <property type="term" value="F:phosphorelay response regulator activity"/>
    <property type="evidence" value="ECO:0007669"/>
    <property type="project" value="TreeGrafter"/>
</dbReference>